<dbReference type="InterPro" id="IPR000150">
    <property type="entry name" value="Cof"/>
</dbReference>
<comment type="caution">
    <text evidence="1">The sequence shown here is derived from an EMBL/GenBank/DDBJ whole genome shotgun (WGS) entry which is preliminary data.</text>
</comment>
<reference evidence="1 2" key="1">
    <citation type="submission" date="2022-10" db="EMBL/GenBank/DDBJ databases">
        <title>Description of Fervidibacillus gen. nov. in the family Fervidibacillaceae fam. nov. with two species, Fervidibacillus albus sp. nov., and Fervidibacillus halotolerans sp. nov., isolated from tidal flat sediments.</title>
        <authorList>
            <person name="Kwon K.K."/>
            <person name="Yang S.-H."/>
        </authorList>
    </citation>
    <scope>NUCLEOTIDE SEQUENCE [LARGE SCALE GENOMIC DNA]</scope>
    <source>
        <strain evidence="1 2">DSM 23332</strain>
    </source>
</reference>
<dbReference type="CDD" id="cd07516">
    <property type="entry name" value="HAD_Pase"/>
    <property type="match status" value="1"/>
</dbReference>
<keyword evidence="1" id="KW-0378">Hydrolase</keyword>
<dbReference type="InterPro" id="IPR023214">
    <property type="entry name" value="HAD_sf"/>
</dbReference>
<dbReference type="GO" id="GO:0016787">
    <property type="term" value="F:hydrolase activity"/>
    <property type="evidence" value="ECO:0007669"/>
    <property type="project" value="UniProtKB-KW"/>
</dbReference>
<organism evidence="1 2">
    <name type="scientific">Pallidibacillus thermolactis</name>
    <dbReference type="NCBI Taxonomy" id="251051"/>
    <lineage>
        <taxon>Bacteria</taxon>
        <taxon>Bacillati</taxon>
        <taxon>Bacillota</taxon>
        <taxon>Bacilli</taxon>
        <taxon>Bacillales</taxon>
        <taxon>Bacillaceae</taxon>
        <taxon>Pallidibacillus</taxon>
    </lineage>
</organism>
<dbReference type="Gene3D" id="3.40.50.1000">
    <property type="entry name" value="HAD superfamily/HAD-like"/>
    <property type="match status" value="1"/>
</dbReference>
<dbReference type="RefSeq" id="WP_173662644.1">
    <property type="nucleotide sequence ID" value="NZ_JAOUSE010000047.1"/>
</dbReference>
<evidence type="ECO:0000313" key="2">
    <source>
        <dbReference type="Proteomes" id="UP001208656"/>
    </source>
</evidence>
<dbReference type="Gene3D" id="3.30.1240.10">
    <property type="match status" value="1"/>
</dbReference>
<gene>
    <name evidence="1" type="ORF">OEV82_12780</name>
</gene>
<dbReference type="SFLD" id="SFLDG01140">
    <property type="entry name" value="C2.B:_Phosphomannomutase_and_P"/>
    <property type="match status" value="1"/>
</dbReference>
<dbReference type="Proteomes" id="UP001208656">
    <property type="component" value="Unassembled WGS sequence"/>
</dbReference>
<name>A0ABT2WIM2_9BACI</name>
<dbReference type="SFLD" id="SFLDS00003">
    <property type="entry name" value="Haloacid_Dehalogenase"/>
    <property type="match status" value="1"/>
</dbReference>
<keyword evidence="2" id="KW-1185">Reference proteome</keyword>
<proteinExistence type="predicted"/>
<dbReference type="EMBL" id="JAOUSE010000047">
    <property type="protein sequence ID" value="MCU9595316.1"/>
    <property type="molecule type" value="Genomic_DNA"/>
</dbReference>
<protein>
    <submittedName>
        <fullName evidence="1">Cof-type HAD-IIB family hydrolase</fullName>
    </submittedName>
</protein>
<dbReference type="NCBIfam" id="TIGR01484">
    <property type="entry name" value="HAD-SF-IIB"/>
    <property type="match status" value="1"/>
</dbReference>
<evidence type="ECO:0000313" key="1">
    <source>
        <dbReference type="EMBL" id="MCU9595316.1"/>
    </source>
</evidence>
<sequence length="265" mass="30015">MKCFSIDLDGTLLNSNQEISQENYKTLKYLKEQGHGVIINTGRAVEDVIKYEEIKQLKLPIISINGTVLYSDSGEVLYEASLPVDVYKQLLPILQEIGLWVMVYTNQGGFPFRNPEIQDKSDDEKEAFFRNYNYDQILEKDGIKIYKLMAVARKDKLELVDKAKRAVAEKIDVSYASSHPSNVEFTSVEANKGTALIRYQNIMNLQFDEIYAFGDGGNDVEQFKVATTAVAMANAPDDVKKYAHLTTKTNDEHGFTYAVKELLKI</sequence>
<accession>A0ABT2WIM2</accession>
<dbReference type="PANTHER" id="PTHR10000">
    <property type="entry name" value="PHOSPHOSERINE PHOSPHATASE"/>
    <property type="match status" value="1"/>
</dbReference>
<dbReference type="PANTHER" id="PTHR10000:SF55">
    <property type="entry name" value="5-AMINO-6-(5-PHOSPHO-D-RIBITYLAMINO)URACIL PHOSPHATASE YCSE"/>
    <property type="match status" value="1"/>
</dbReference>
<dbReference type="Pfam" id="PF08282">
    <property type="entry name" value="Hydrolase_3"/>
    <property type="match status" value="1"/>
</dbReference>
<dbReference type="NCBIfam" id="TIGR00099">
    <property type="entry name" value="Cof-subfamily"/>
    <property type="match status" value="1"/>
</dbReference>
<dbReference type="InterPro" id="IPR006379">
    <property type="entry name" value="HAD-SF_hydro_IIB"/>
</dbReference>
<dbReference type="SUPFAM" id="SSF56784">
    <property type="entry name" value="HAD-like"/>
    <property type="match status" value="1"/>
</dbReference>
<dbReference type="InterPro" id="IPR036412">
    <property type="entry name" value="HAD-like_sf"/>
</dbReference>